<accession>I1E205</accession>
<gene>
    <name evidence="1" type="ORF">RNAN_3355</name>
</gene>
<dbReference type="RefSeq" id="WP_008223795.1">
    <property type="nucleotide sequence ID" value="NZ_BAFK01000025.1"/>
</dbReference>
<keyword evidence="2" id="KW-1185">Reference proteome</keyword>
<protein>
    <submittedName>
        <fullName evidence="1">Uncharacterized protein</fullName>
    </submittedName>
</protein>
<dbReference type="InterPro" id="IPR043733">
    <property type="entry name" value="DUF5677"/>
</dbReference>
<organism evidence="1 2">
    <name type="scientific">Rheinheimera nanhaiensis E407-8</name>
    <dbReference type="NCBI Taxonomy" id="562729"/>
    <lineage>
        <taxon>Bacteria</taxon>
        <taxon>Pseudomonadati</taxon>
        <taxon>Pseudomonadota</taxon>
        <taxon>Gammaproteobacteria</taxon>
        <taxon>Chromatiales</taxon>
        <taxon>Chromatiaceae</taxon>
        <taxon>Rheinheimera</taxon>
    </lineage>
</organism>
<evidence type="ECO:0000313" key="2">
    <source>
        <dbReference type="Proteomes" id="UP000004374"/>
    </source>
</evidence>
<sequence length="414" mass="48108">MKIDLNSNPLSLVRSLPTRNIPIDKIKVRDNIERDDIFLDKYTKYLKGKIKSYVTRLSLKSIKPGFYQPSKNGLVYKCDEYIKEDVEYLKDLIRMGFRPALFVYENICKNDEQVFLCPDDVSPYYAYQELNITKPPVIILGCKKNLEESCYVIRAMKCTYNDRTEHFESFLCIEHKLQPSLLGVEKPPYSYCFNILLESVRGTKQRVKEFHKGGAVKLHYHHTLYSILQRAEESLESMSLLFDKGLYVNAGAVVRSLYELALTFYIDWLGPEQIYKYLQIASVTTLKEWEKYCEDTLKEQLKSGLSRSDAQLLKDAKMRGYFLATKVSEKARLFPFGEQHHQNVYSFLSKITHHDFSMTARYTHTLEHGDESVFNEDILNTAIYCADLFVAAIITRIIDDVGYSGEQYIESRDG</sequence>
<proteinExistence type="predicted"/>
<reference evidence="1 2" key="1">
    <citation type="journal article" date="2012" name="J. Bacteriol.">
        <title>Genome Sequence of the Protease-Producing Bacterium Rheinheimera nanhaiensis E407-8T, Isolated from Deep-Sea Sediment of the South China Sea.</title>
        <authorList>
            <person name="Zhang X.-Y."/>
            <person name="Zhang Y.-J."/>
            <person name="Qin Q.-L."/>
            <person name="Xie B.-B."/>
            <person name="Chen X.-L."/>
            <person name="Zhou B.-C."/>
            <person name="Zhang Y.-Z."/>
        </authorList>
    </citation>
    <scope>NUCLEOTIDE SEQUENCE [LARGE SCALE GENOMIC DNA]</scope>
    <source>
        <strain evidence="1 2">E407-8</strain>
    </source>
</reference>
<dbReference type="AlphaFoldDB" id="I1E205"/>
<evidence type="ECO:0000313" key="1">
    <source>
        <dbReference type="EMBL" id="GAB60333.1"/>
    </source>
</evidence>
<dbReference type="Pfam" id="PF18928">
    <property type="entry name" value="DUF5677"/>
    <property type="match status" value="1"/>
</dbReference>
<name>I1E205_9GAMM</name>
<dbReference type="Proteomes" id="UP000004374">
    <property type="component" value="Unassembled WGS sequence"/>
</dbReference>
<dbReference type="OrthoDB" id="9150859at2"/>
<comment type="caution">
    <text evidence="1">The sequence shown here is derived from an EMBL/GenBank/DDBJ whole genome shotgun (WGS) entry which is preliminary data.</text>
</comment>
<dbReference type="EMBL" id="BAFK01000025">
    <property type="protein sequence ID" value="GAB60333.1"/>
    <property type="molecule type" value="Genomic_DNA"/>
</dbReference>